<accession>A0A1J5TBI6</accession>
<dbReference type="SUPFAM" id="SSF143437">
    <property type="entry name" value="THUMP domain-like"/>
    <property type="match status" value="1"/>
</dbReference>
<dbReference type="GO" id="GO:0002937">
    <property type="term" value="P:tRNA 4-thiouridine biosynthesis"/>
    <property type="evidence" value="ECO:0007669"/>
    <property type="project" value="TreeGrafter"/>
</dbReference>
<organism evidence="3 4">
    <name type="scientific">Marine Group III euryarchaeote CG-Bathy1</name>
    <dbReference type="NCBI Taxonomy" id="1889001"/>
    <lineage>
        <taxon>Archaea</taxon>
        <taxon>Methanobacteriati</taxon>
        <taxon>Thermoplasmatota</taxon>
        <taxon>Thermoplasmata</taxon>
        <taxon>Candidatus Thermoprofundales</taxon>
    </lineage>
</organism>
<dbReference type="Gene3D" id="3.30.2130.30">
    <property type="match status" value="1"/>
</dbReference>
<dbReference type="GO" id="GO:0052837">
    <property type="term" value="P:thiazole biosynthetic process"/>
    <property type="evidence" value="ECO:0007669"/>
    <property type="project" value="TreeGrafter"/>
</dbReference>
<dbReference type="GO" id="GO:0005829">
    <property type="term" value="C:cytosol"/>
    <property type="evidence" value="ECO:0007669"/>
    <property type="project" value="TreeGrafter"/>
</dbReference>
<dbReference type="InterPro" id="IPR004114">
    <property type="entry name" value="THUMP_dom"/>
</dbReference>
<dbReference type="InterPro" id="IPR050102">
    <property type="entry name" value="tRNA_sulfurtransferase_ThiI"/>
</dbReference>
<evidence type="ECO:0000256" key="1">
    <source>
        <dbReference type="PROSITE-ProRule" id="PRU00529"/>
    </source>
</evidence>
<sequence length="152" mass="17738">MINIIFFCDDEGNGAYPKNRYLDMILNYVEKKGELAVIEKINNYACLHSENEKIEFEDVVENKNVKEIIKVDETVSDVESLKNDAQRWAKELDGETFVVRVDRKGNHEYTSVELERELGAEIWKISKSDVDLKNPQKTYRVFIQDKRAFVSV</sequence>
<protein>
    <recommendedName>
        <fullName evidence="2">THUMP domain-containing protein</fullName>
    </recommendedName>
</protein>
<dbReference type="PROSITE" id="PS51165">
    <property type="entry name" value="THUMP"/>
    <property type="match status" value="1"/>
</dbReference>
<dbReference type="Proteomes" id="UP000183815">
    <property type="component" value="Unassembled WGS sequence"/>
</dbReference>
<name>A0A1J5TBI6_9ARCH</name>
<evidence type="ECO:0000259" key="2">
    <source>
        <dbReference type="PROSITE" id="PS51165"/>
    </source>
</evidence>
<proteinExistence type="predicted"/>
<evidence type="ECO:0000313" key="3">
    <source>
        <dbReference type="EMBL" id="OIR13669.1"/>
    </source>
</evidence>
<reference evidence="3 4" key="1">
    <citation type="submission" date="2016-08" db="EMBL/GenBank/DDBJ databases">
        <title>New Insights into Marine Group III Euryarchaeota, from dark to light.</title>
        <authorList>
            <person name="Haro-Moreno J.M."/>
            <person name="Rodriguez-Valera F."/>
            <person name="Lopez-Garcia P."/>
            <person name="Moreira D."/>
            <person name="Martin-Cuadrado A.B."/>
        </authorList>
    </citation>
    <scope>NUCLEOTIDE SEQUENCE [LARGE SCALE GENOMIC DNA]</scope>
    <source>
        <strain evidence="3">CG-Bathy1</strain>
    </source>
</reference>
<comment type="caution">
    <text evidence="3">The sequence shown here is derived from an EMBL/GenBank/DDBJ whole genome shotgun (WGS) entry which is preliminary data.</text>
</comment>
<feature type="domain" description="THUMP" evidence="2">
    <location>
        <begin position="50"/>
        <end position="152"/>
    </location>
</feature>
<evidence type="ECO:0000313" key="4">
    <source>
        <dbReference type="Proteomes" id="UP000183815"/>
    </source>
</evidence>
<dbReference type="Pfam" id="PF02926">
    <property type="entry name" value="THUMP"/>
    <property type="match status" value="1"/>
</dbReference>
<dbReference type="GO" id="GO:0003723">
    <property type="term" value="F:RNA binding"/>
    <property type="evidence" value="ECO:0007669"/>
    <property type="project" value="UniProtKB-UniRule"/>
</dbReference>
<dbReference type="PANTHER" id="PTHR43209:SF1">
    <property type="entry name" value="TRNA SULFURTRANSFERASE"/>
    <property type="match status" value="1"/>
</dbReference>
<gene>
    <name evidence="3" type="ORF">BEU04_03660</name>
</gene>
<dbReference type="AlphaFoldDB" id="A0A1J5TBI6"/>
<dbReference type="SMART" id="SM00981">
    <property type="entry name" value="THUMP"/>
    <property type="match status" value="1"/>
</dbReference>
<dbReference type="EMBL" id="MIYU01000022">
    <property type="protein sequence ID" value="OIR13669.1"/>
    <property type="molecule type" value="Genomic_DNA"/>
</dbReference>
<dbReference type="PANTHER" id="PTHR43209">
    <property type="entry name" value="TRNA SULFURTRANSFERASE"/>
    <property type="match status" value="1"/>
</dbReference>
<keyword evidence="1" id="KW-0694">RNA-binding</keyword>